<evidence type="ECO:0000256" key="1">
    <source>
        <dbReference type="SAM" id="MobiDB-lite"/>
    </source>
</evidence>
<dbReference type="Proteomes" id="UP000694906">
    <property type="component" value="Unplaced"/>
</dbReference>
<protein>
    <submittedName>
        <fullName evidence="5">GH3 domain-containing protein isoform X6</fullName>
    </submittedName>
</protein>
<proteinExistence type="predicted"/>
<evidence type="ECO:0000313" key="4">
    <source>
        <dbReference type="Proteomes" id="UP000694906"/>
    </source>
</evidence>
<feature type="chain" id="PRO_5043758137" evidence="2">
    <location>
        <begin position="25"/>
        <end position="559"/>
    </location>
</feature>
<evidence type="ECO:0000313" key="5">
    <source>
        <dbReference type="RefSeq" id="XP_004859405.1"/>
    </source>
</evidence>
<evidence type="ECO:0000259" key="3">
    <source>
        <dbReference type="Pfam" id="PF25146"/>
    </source>
</evidence>
<keyword evidence="2" id="KW-0732">Signal</keyword>
<dbReference type="Pfam" id="PF25146">
    <property type="entry name" value="GH3_N_vert"/>
    <property type="match status" value="1"/>
</dbReference>
<name>A0AAX6PTT3_HETGA</name>
<dbReference type="AlphaFoldDB" id="A0AAX6PTT3"/>
<feature type="domain" description="GH3" evidence="3">
    <location>
        <begin position="214"/>
        <end position="278"/>
    </location>
</feature>
<evidence type="ECO:0000256" key="2">
    <source>
        <dbReference type="SAM" id="SignalP"/>
    </source>
</evidence>
<accession>A0AAX6PTT3</accession>
<dbReference type="CTD" id="84514"/>
<dbReference type="RefSeq" id="XP_004859405.1">
    <property type="nucleotide sequence ID" value="XM_004859348.3"/>
</dbReference>
<dbReference type="GeneID" id="101723659"/>
<reference evidence="5" key="1">
    <citation type="submission" date="2025-08" db="UniProtKB">
        <authorList>
            <consortium name="RefSeq"/>
        </authorList>
    </citation>
    <scope>IDENTIFICATION</scope>
</reference>
<feature type="region of interest" description="Disordered" evidence="1">
    <location>
        <begin position="102"/>
        <end position="122"/>
    </location>
</feature>
<dbReference type="InterPro" id="IPR056985">
    <property type="entry name" value="GH3_N"/>
</dbReference>
<keyword evidence="4" id="KW-1185">Reference proteome</keyword>
<feature type="signal peptide" evidence="2">
    <location>
        <begin position="1"/>
        <end position="24"/>
    </location>
</feature>
<gene>
    <name evidence="5" type="primary">Ghdc</name>
</gene>
<organism evidence="4 5">
    <name type="scientific">Heterocephalus glaber</name>
    <name type="common">Naked mole rat</name>
    <dbReference type="NCBI Taxonomy" id="10181"/>
    <lineage>
        <taxon>Eukaryota</taxon>
        <taxon>Metazoa</taxon>
        <taxon>Chordata</taxon>
        <taxon>Craniata</taxon>
        <taxon>Vertebrata</taxon>
        <taxon>Euteleostomi</taxon>
        <taxon>Mammalia</taxon>
        <taxon>Eutheria</taxon>
        <taxon>Euarchontoglires</taxon>
        <taxon>Glires</taxon>
        <taxon>Rodentia</taxon>
        <taxon>Hystricomorpha</taxon>
        <taxon>Bathyergidae</taxon>
        <taxon>Heterocephalus</taxon>
    </lineage>
</organism>
<sequence length="559" mass="57369">MLCWLVLLLLPLLPLLLLLLPAVALHRCLGASLARLASLQQQVAWGALGWAATWQRYRLEQSTRHAARSQHQALARCLRGARRAPGGSTDMSTFRNLLPLTKPSQAPEEQNGGQEQLPASSQYPQEAALQATVLGVAALGQAHPATMSPGATARVTPASPWPCPLPWLGPILGQAGPPGAEDPRALLLAALRSPGLRALEARTATELLDVFSGLEAAGQELVEAIAAGDPGAPLPGRAAEVRAALERGPRGLALQLWPQLQVVVTLDAGGQAEAAAALRALWCHGLAFFSPAYAASGGAAWAMSYRWLAPITSVRWSGSWTGRRWVPRAAPCEPWAPAPLPSSSQAGPGPERPRGSHQRASVLPGPGPGRGAVARCQVAGPLLRGEQHPGLLRGLRSALRGVPGAEGAEESVGGKSQQTGPLPAGCLPTLQVPALPGQCGPFPCAPGGPWGLQCPPGCPGCSALVLCSSCDASSAEAQAAGPAPAEEVAVLSQLSGSPGSPGRADVGPSEPLQAVLRGQVAGSSPECPWRVPIRPMASCVPPAPGTALHLTWVLGGLEA</sequence>
<feature type="region of interest" description="Disordered" evidence="1">
    <location>
        <begin position="336"/>
        <end position="369"/>
    </location>
</feature>
<dbReference type="KEGG" id="hgl:101723659"/>